<evidence type="ECO:0000313" key="3">
    <source>
        <dbReference type="Proteomes" id="UP000187735"/>
    </source>
</evidence>
<sequence>MWEIVQRPTGREIVAAFPHDRPHRQGLPFSGRPCQFRASWQAVLGIWAQYSLLLRQLVRRQLSLQFARDRQDTSANEKRLVEFHEPSSSAVRT</sequence>
<dbReference type="AlphaFoldDB" id="A0A1P8WAT5"/>
<dbReference type="KEGG" id="fmr:Fuma_00764"/>
<dbReference type="Proteomes" id="UP000187735">
    <property type="component" value="Chromosome"/>
</dbReference>
<reference evidence="2 3" key="1">
    <citation type="journal article" date="2016" name="Front. Microbiol.">
        <title>Fuerstia marisgermanicae gen. nov., sp. nov., an Unusual Member of the Phylum Planctomycetes from the German Wadden Sea.</title>
        <authorList>
            <person name="Kohn T."/>
            <person name="Heuer A."/>
            <person name="Jogler M."/>
            <person name="Vollmers J."/>
            <person name="Boedeker C."/>
            <person name="Bunk B."/>
            <person name="Rast P."/>
            <person name="Borchert D."/>
            <person name="Glockner I."/>
            <person name="Freese H.M."/>
            <person name="Klenk H.P."/>
            <person name="Overmann J."/>
            <person name="Kaster A.K."/>
            <person name="Rohde M."/>
            <person name="Wiegand S."/>
            <person name="Jogler C."/>
        </authorList>
    </citation>
    <scope>NUCLEOTIDE SEQUENCE [LARGE SCALE GENOMIC DNA]</scope>
    <source>
        <strain evidence="2 3">NH11</strain>
    </source>
</reference>
<protein>
    <submittedName>
        <fullName evidence="2">Uncharacterized protein</fullName>
    </submittedName>
</protein>
<keyword evidence="3" id="KW-1185">Reference proteome</keyword>
<organism evidence="2 3">
    <name type="scientific">Fuerstiella marisgermanici</name>
    <dbReference type="NCBI Taxonomy" id="1891926"/>
    <lineage>
        <taxon>Bacteria</taxon>
        <taxon>Pseudomonadati</taxon>
        <taxon>Planctomycetota</taxon>
        <taxon>Planctomycetia</taxon>
        <taxon>Planctomycetales</taxon>
        <taxon>Planctomycetaceae</taxon>
        <taxon>Fuerstiella</taxon>
    </lineage>
</organism>
<gene>
    <name evidence="2" type="ORF">Fuma_00764</name>
</gene>
<proteinExistence type="predicted"/>
<feature type="compositionally biased region" description="Basic and acidic residues" evidence="1">
    <location>
        <begin position="69"/>
        <end position="85"/>
    </location>
</feature>
<accession>A0A1P8WAT5</accession>
<feature type="region of interest" description="Disordered" evidence="1">
    <location>
        <begin position="69"/>
        <end position="93"/>
    </location>
</feature>
<evidence type="ECO:0000256" key="1">
    <source>
        <dbReference type="SAM" id="MobiDB-lite"/>
    </source>
</evidence>
<evidence type="ECO:0000313" key="2">
    <source>
        <dbReference type="EMBL" id="APZ91178.1"/>
    </source>
</evidence>
<name>A0A1P8WAT5_9PLAN</name>
<dbReference type="EMBL" id="CP017641">
    <property type="protein sequence ID" value="APZ91178.1"/>
    <property type="molecule type" value="Genomic_DNA"/>
</dbReference>